<dbReference type="EMBL" id="QRUP01000014">
    <property type="protein sequence ID" value="RGR72712.1"/>
    <property type="molecule type" value="Genomic_DNA"/>
</dbReference>
<dbReference type="RefSeq" id="WP_117895387.1">
    <property type="nucleotide sequence ID" value="NZ_CABJCV010000014.1"/>
</dbReference>
<dbReference type="GO" id="GO:0033765">
    <property type="term" value="F:steroid dehydrogenase activity, acting on the CH-CH group of donors"/>
    <property type="evidence" value="ECO:0007669"/>
    <property type="project" value="UniProtKB-ARBA"/>
</dbReference>
<dbReference type="Proteomes" id="UP000284178">
    <property type="component" value="Unassembled WGS sequence"/>
</dbReference>
<evidence type="ECO:0000256" key="5">
    <source>
        <dbReference type="SAM" id="SignalP"/>
    </source>
</evidence>
<dbReference type="GeneID" id="83016045"/>
<evidence type="ECO:0000256" key="4">
    <source>
        <dbReference type="ARBA" id="ARBA00023002"/>
    </source>
</evidence>
<feature type="chain" id="PRO_5039202756" evidence="5">
    <location>
        <begin position="22"/>
        <end position="482"/>
    </location>
</feature>
<dbReference type="InterPro" id="IPR050315">
    <property type="entry name" value="FAD-oxidoreductase_2"/>
</dbReference>
<accession>A0A412FX24</accession>
<keyword evidence="8" id="KW-1185">Reference proteome</keyword>
<dbReference type="InterPro" id="IPR036188">
    <property type="entry name" value="FAD/NAD-bd_sf"/>
</dbReference>
<dbReference type="Gene3D" id="3.50.50.60">
    <property type="entry name" value="FAD/NAD(P)-binding domain"/>
    <property type="match status" value="2"/>
</dbReference>
<dbReference type="GO" id="GO:0008202">
    <property type="term" value="P:steroid metabolic process"/>
    <property type="evidence" value="ECO:0007669"/>
    <property type="project" value="UniProtKB-ARBA"/>
</dbReference>
<keyword evidence="3" id="KW-0274">FAD</keyword>
<evidence type="ECO:0000256" key="2">
    <source>
        <dbReference type="ARBA" id="ARBA00022630"/>
    </source>
</evidence>
<dbReference type="SUPFAM" id="SSF51905">
    <property type="entry name" value="FAD/NAD(P)-binding domain"/>
    <property type="match status" value="1"/>
</dbReference>
<comment type="caution">
    <text evidence="7">The sequence shown here is derived from an EMBL/GenBank/DDBJ whole genome shotgun (WGS) entry which is preliminary data.</text>
</comment>
<dbReference type="Pfam" id="PF00890">
    <property type="entry name" value="FAD_binding_2"/>
    <property type="match status" value="1"/>
</dbReference>
<sequence>MKLKKIFLPLLAALLFAGCSAAPEAQAPSGKFDAEVDYLIVGGGAAGIASAVEAADQGIENIMIVEKTGMLGGAAVYSGGIFGGVETEVTKALDLHVDVEDVIAEQQREKHYILDEELTRLTIESAGKTIDWMIDTLGVQFQPEVIVKDGYGTLQTIHLVEGEGSGLREPFEKAIADRAIDVRLNTEATALIMEDGRVIGAECVNENGEPIRIKAKATLMATGGYSANGDLMAAVAEQNRYFQTSNLAYQTGDGLVMATAAGAGVQNLDQVQVYLREVENRTSQFPYMFTIFVGQDGRRFMDEKRTAQTWNQEIKDDVVDLYGRTGVDYFWSLADEASLQMMQIADAAKDHEGVVVADTLDELAQKTGIDAETLKATVDRWNSFAAKMEDEDYGRTTQFWFPISTGPYYALKTTFFSSVCHGGITKNQNAQVTRIDGSVIDGLYAAGEVTTVTNSNGYTISNAMTFGRIAAQHVAASIQATK</sequence>
<name>A0A412FX24_9FIRM</name>
<evidence type="ECO:0000313" key="7">
    <source>
        <dbReference type="EMBL" id="RGR72712.1"/>
    </source>
</evidence>
<evidence type="ECO:0000256" key="1">
    <source>
        <dbReference type="ARBA" id="ARBA00001974"/>
    </source>
</evidence>
<protein>
    <submittedName>
        <fullName evidence="7">FAD-binding protein</fullName>
    </submittedName>
</protein>
<evidence type="ECO:0000256" key="3">
    <source>
        <dbReference type="ARBA" id="ARBA00022827"/>
    </source>
</evidence>
<feature type="signal peptide" evidence="5">
    <location>
        <begin position="1"/>
        <end position="21"/>
    </location>
</feature>
<gene>
    <name evidence="7" type="ORF">DWY25_11645</name>
</gene>
<evidence type="ECO:0000313" key="8">
    <source>
        <dbReference type="Proteomes" id="UP000284178"/>
    </source>
</evidence>
<proteinExistence type="predicted"/>
<dbReference type="PRINTS" id="PR00368">
    <property type="entry name" value="FADPNR"/>
</dbReference>
<keyword evidence="4" id="KW-0560">Oxidoreductase</keyword>
<organism evidence="7 8">
    <name type="scientific">Holdemania filiformis</name>
    <dbReference type="NCBI Taxonomy" id="61171"/>
    <lineage>
        <taxon>Bacteria</taxon>
        <taxon>Bacillati</taxon>
        <taxon>Bacillota</taxon>
        <taxon>Erysipelotrichia</taxon>
        <taxon>Erysipelotrichales</taxon>
        <taxon>Erysipelotrichaceae</taxon>
        <taxon>Holdemania</taxon>
    </lineage>
</organism>
<dbReference type="AlphaFoldDB" id="A0A412FX24"/>
<feature type="domain" description="FAD-dependent oxidoreductase 2 FAD-binding" evidence="6">
    <location>
        <begin position="37"/>
        <end position="450"/>
    </location>
</feature>
<dbReference type="PROSITE" id="PS51257">
    <property type="entry name" value="PROKAR_LIPOPROTEIN"/>
    <property type="match status" value="1"/>
</dbReference>
<dbReference type="Gene3D" id="3.90.700.10">
    <property type="entry name" value="Succinate dehydrogenase/fumarate reductase flavoprotein, catalytic domain"/>
    <property type="match status" value="1"/>
</dbReference>
<keyword evidence="2" id="KW-0285">Flavoprotein</keyword>
<dbReference type="InterPro" id="IPR027477">
    <property type="entry name" value="Succ_DH/fumarate_Rdtase_cat_sf"/>
</dbReference>
<comment type="cofactor">
    <cofactor evidence="1">
        <name>FAD</name>
        <dbReference type="ChEBI" id="CHEBI:57692"/>
    </cofactor>
</comment>
<dbReference type="PANTHER" id="PTHR43400">
    <property type="entry name" value="FUMARATE REDUCTASE"/>
    <property type="match status" value="1"/>
</dbReference>
<dbReference type="PANTHER" id="PTHR43400:SF10">
    <property type="entry name" value="3-OXOSTEROID 1-DEHYDROGENASE"/>
    <property type="match status" value="1"/>
</dbReference>
<dbReference type="InterPro" id="IPR003953">
    <property type="entry name" value="FAD-dep_OxRdtase_2_FAD-bd"/>
</dbReference>
<dbReference type="SUPFAM" id="SSF56425">
    <property type="entry name" value="Succinate dehydrogenase/fumarate reductase flavoprotein, catalytic domain"/>
    <property type="match status" value="1"/>
</dbReference>
<keyword evidence="5" id="KW-0732">Signal</keyword>
<reference evidence="7 8" key="1">
    <citation type="submission" date="2018-08" db="EMBL/GenBank/DDBJ databases">
        <title>A genome reference for cultivated species of the human gut microbiota.</title>
        <authorList>
            <person name="Zou Y."/>
            <person name="Xue W."/>
            <person name="Luo G."/>
        </authorList>
    </citation>
    <scope>NUCLEOTIDE SEQUENCE [LARGE SCALE GENOMIC DNA]</scope>
    <source>
        <strain evidence="7 8">AF24-29</strain>
    </source>
</reference>
<evidence type="ECO:0000259" key="6">
    <source>
        <dbReference type="Pfam" id="PF00890"/>
    </source>
</evidence>